<dbReference type="AlphaFoldDB" id="A0A1Y6M446"/>
<proteinExistence type="predicted"/>
<accession>A0A1Y6M446</accession>
<protein>
    <submittedName>
        <fullName evidence="2">Uncharacterized protein</fullName>
    </submittedName>
</protein>
<dbReference type="Proteomes" id="UP000215453">
    <property type="component" value="Chromosome 20"/>
</dbReference>
<dbReference type="EMBL" id="LT882695">
    <property type="protein sequence ID" value="SMY30538.1"/>
    <property type="molecule type" value="Genomic_DNA"/>
</dbReference>
<feature type="compositionally biased region" description="Polar residues" evidence="1">
    <location>
        <begin position="85"/>
        <end position="102"/>
    </location>
</feature>
<evidence type="ECO:0000313" key="2">
    <source>
        <dbReference type="EMBL" id="SMY30538.1"/>
    </source>
</evidence>
<gene>
    <name evidence="2" type="ORF">ZT1A5_G11992</name>
</gene>
<reference evidence="2 3" key="1">
    <citation type="submission" date="2016-10" db="EMBL/GenBank/DDBJ databases">
        <authorList>
            <person name="Varghese N."/>
        </authorList>
    </citation>
    <scope>NUCLEOTIDE SEQUENCE [LARGE SCALE GENOMIC DNA]</scope>
</reference>
<sequence length="147" mass="16447">MKKAFRTLRLSARCPPPGAVRHQNEGRATAWSQILRLRNWRDPRALRHDHQAHLWHKPNYTCHRTRNPLAQFRAGGQGGVWKQSPGETAQTADGAPTTNKTTPVPELEEEATTGQNDEAPQENLPWETAETAKSAANPRMEDQNVAA</sequence>
<name>A0A1Y6M446_ZYMTR</name>
<evidence type="ECO:0000256" key="1">
    <source>
        <dbReference type="SAM" id="MobiDB-lite"/>
    </source>
</evidence>
<feature type="region of interest" description="Disordered" evidence="1">
    <location>
        <begin position="74"/>
        <end position="147"/>
    </location>
</feature>
<organism evidence="2 3">
    <name type="scientific">Zymoseptoria tritici ST99CH_1A5</name>
    <dbReference type="NCBI Taxonomy" id="1276529"/>
    <lineage>
        <taxon>Eukaryota</taxon>
        <taxon>Fungi</taxon>
        <taxon>Dikarya</taxon>
        <taxon>Ascomycota</taxon>
        <taxon>Pezizomycotina</taxon>
        <taxon>Dothideomycetes</taxon>
        <taxon>Dothideomycetidae</taxon>
        <taxon>Mycosphaerellales</taxon>
        <taxon>Mycosphaerellaceae</taxon>
        <taxon>Zymoseptoria</taxon>
    </lineage>
</organism>
<evidence type="ECO:0000313" key="3">
    <source>
        <dbReference type="Proteomes" id="UP000215453"/>
    </source>
</evidence>